<evidence type="ECO:0000256" key="2">
    <source>
        <dbReference type="ARBA" id="ARBA00022777"/>
    </source>
</evidence>
<comment type="caution">
    <text evidence="6">Lacks conserved residue(s) required for the propagation of feature annotation.</text>
</comment>
<comment type="similarity">
    <text evidence="6">Belongs to the NAD kinase family.</text>
</comment>
<keyword evidence="6" id="KW-0067">ATP-binding</keyword>
<dbReference type="GO" id="GO:0046872">
    <property type="term" value="F:metal ion binding"/>
    <property type="evidence" value="ECO:0007669"/>
    <property type="project" value="UniProtKB-UniRule"/>
</dbReference>
<evidence type="ECO:0000256" key="5">
    <source>
        <dbReference type="ARBA" id="ARBA00047925"/>
    </source>
</evidence>
<dbReference type="SUPFAM" id="SSF111331">
    <property type="entry name" value="NAD kinase/diacylglycerol kinase-like"/>
    <property type="match status" value="1"/>
</dbReference>
<dbReference type="GO" id="GO:0003951">
    <property type="term" value="F:NAD+ kinase activity"/>
    <property type="evidence" value="ECO:0007669"/>
    <property type="project" value="UniProtKB-UniRule"/>
</dbReference>
<dbReference type="GO" id="GO:0005524">
    <property type="term" value="F:ATP binding"/>
    <property type="evidence" value="ECO:0007669"/>
    <property type="project" value="UniProtKB-KW"/>
</dbReference>
<dbReference type="InterPro" id="IPR016064">
    <property type="entry name" value="NAD/diacylglycerol_kinase_sf"/>
</dbReference>
<dbReference type="GO" id="GO:0005737">
    <property type="term" value="C:cytoplasm"/>
    <property type="evidence" value="ECO:0007669"/>
    <property type="project" value="UniProtKB-SubCell"/>
</dbReference>
<evidence type="ECO:0000256" key="3">
    <source>
        <dbReference type="ARBA" id="ARBA00022857"/>
    </source>
</evidence>
<keyword evidence="4 6" id="KW-0520">NAD</keyword>
<dbReference type="InterPro" id="IPR002504">
    <property type="entry name" value="NADK"/>
</dbReference>
<feature type="binding site" evidence="6">
    <location>
        <position position="171"/>
    </location>
    <ligand>
        <name>NAD(+)</name>
        <dbReference type="ChEBI" id="CHEBI:57540"/>
    </ligand>
</feature>
<dbReference type="Proteomes" id="UP000005777">
    <property type="component" value="Unassembled WGS sequence"/>
</dbReference>
<evidence type="ECO:0000256" key="1">
    <source>
        <dbReference type="ARBA" id="ARBA00022679"/>
    </source>
</evidence>
<comment type="cofactor">
    <cofactor evidence="6">
        <name>a divalent metal cation</name>
        <dbReference type="ChEBI" id="CHEBI:60240"/>
    </cofactor>
</comment>
<dbReference type="RefSeq" id="WP_006293819.1">
    <property type="nucleotide sequence ID" value="NZ_GG770226.1"/>
</dbReference>
<dbReference type="PANTHER" id="PTHR20275">
    <property type="entry name" value="NAD KINASE"/>
    <property type="match status" value="1"/>
</dbReference>
<dbReference type="Gene3D" id="3.40.50.10330">
    <property type="entry name" value="Probable inorganic polyphosphate/atp-NAD kinase, domain 1"/>
    <property type="match status" value="1"/>
</dbReference>
<comment type="caution">
    <text evidence="7">The sequence shown here is derived from an EMBL/GenBank/DDBJ whole genome shotgun (WGS) entry which is preliminary data.</text>
</comment>
<keyword evidence="6" id="KW-0547">Nucleotide-binding</keyword>
<dbReference type="HOGENOM" id="CLU_008831_0_0_11"/>
<feature type="binding site" evidence="6">
    <location>
        <begin position="141"/>
        <end position="142"/>
    </location>
    <ligand>
        <name>NAD(+)</name>
        <dbReference type="ChEBI" id="CHEBI:57540"/>
    </ligand>
</feature>
<dbReference type="GO" id="GO:0006741">
    <property type="term" value="P:NADP+ biosynthetic process"/>
    <property type="evidence" value="ECO:0007669"/>
    <property type="project" value="UniProtKB-UniRule"/>
</dbReference>
<comment type="function">
    <text evidence="6">Involved in the regulation of the intracellular balance of NAD and NADP, and is a key enzyme in the biosynthesis of NADP. Catalyzes specifically the phosphorylation on 2'-hydroxyl of the adenosine moiety of NAD to yield NADP.</text>
</comment>
<dbReference type="Pfam" id="PF01513">
    <property type="entry name" value="NAD_kinase"/>
    <property type="match status" value="1"/>
</dbReference>
<evidence type="ECO:0000256" key="4">
    <source>
        <dbReference type="ARBA" id="ARBA00023027"/>
    </source>
</evidence>
<feature type="binding site" evidence="6">
    <location>
        <begin position="66"/>
        <end position="67"/>
    </location>
    <ligand>
        <name>NAD(+)</name>
        <dbReference type="ChEBI" id="CHEBI:57540"/>
    </ligand>
</feature>
<keyword evidence="3 6" id="KW-0521">NADP</keyword>
<feature type="active site" description="Proton acceptor" evidence="6">
    <location>
        <position position="66"/>
    </location>
</feature>
<evidence type="ECO:0000313" key="8">
    <source>
        <dbReference type="Proteomes" id="UP000005777"/>
    </source>
</evidence>
<dbReference type="GO" id="GO:0019674">
    <property type="term" value="P:NAD+ metabolic process"/>
    <property type="evidence" value="ECO:0007669"/>
    <property type="project" value="InterPro"/>
</dbReference>
<dbReference type="EMBL" id="ADCX01000013">
    <property type="protein sequence ID" value="EFG26344.1"/>
    <property type="molecule type" value="Genomic_DNA"/>
</dbReference>
<dbReference type="NCBIfam" id="NF002892">
    <property type="entry name" value="PRK03372.1"/>
    <property type="match status" value="1"/>
</dbReference>
<name>W5IHM8_SCAIO</name>
<dbReference type="GO" id="GO:0051287">
    <property type="term" value="F:NAD binding"/>
    <property type="evidence" value="ECO:0007669"/>
    <property type="project" value="UniProtKB-ARBA"/>
</dbReference>
<dbReference type="HAMAP" id="MF_00361">
    <property type="entry name" value="NAD_kinase"/>
    <property type="match status" value="1"/>
</dbReference>
<feature type="binding site" evidence="6">
    <location>
        <position position="206"/>
    </location>
    <ligand>
        <name>NAD(+)</name>
        <dbReference type="ChEBI" id="CHEBI:57540"/>
    </ligand>
</feature>
<dbReference type="Pfam" id="PF20143">
    <property type="entry name" value="NAD_kinase_C"/>
    <property type="match status" value="1"/>
</dbReference>
<feature type="binding site" evidence="6">
    <location>
        <position position="71"/>
    </location>
    <ligand>
        <name>NAD(+)</name>
        <dbReference type="ChEBI" id="CHEBI:57540"/>
    </ligand>
</feature>
<keyword evidence="6" id="KW-0963">Cytoplasm</keyword>
<protein>
    <recommendedName>
        <fullName evidence="6">NAD kinase</fullName>
        <ecNumber evidence="6">2.7.1.23</ecNumber>
    </recommendedName>
    <alternativeName>
        <fullName evidence="6">ATP-dependent NAD kinase</fullName>
    </alternativeName>
</protein>
<organism evidence="7 8">
    <name type="scientific">Scardovia inopinata F0304</name>
    <dbReference type="NCBI Taxonomy" id="641146"/>
    <lineage>
        <taxon>Bacteria</taxon>
        <taxon>Bacillati</taxon>
        <taxon>Actinomycetota</taxon>
        <taxon>Actinomycetes</taxon>
        <taxon>Bifidobacteriales</taxon>
        <taxon>Bifidobacteriaceae</taxon>
        <taxon>Scardovia</taxon>
    </lineage>
</organism>
<proteinExistence type="inferred from homology"/>
<evidence type="ECO:0000313" key="7">
    <source>
        <dbReference type="EMBL" id="EFG26344.1"/>
    </source>
</evidence>
<dbReference type="InterPro" id="IPR017437">
    <property type="entry name" value="ATP-NAD_kinase_PpnK-typ_C"/>
</dbReference>
<feature type="binding site" evidence="6">
    <location>
        <begin position="182"/>
        <end position="187"/>
    </location>
    <ligand>
        <name>NAD(+)</name>
        <dbReference type="ChEBI" id="CHEBI:57540"/>
    </ligand>
</feature>
<dbReference type="InterPro" id="IPR017438">
    <property type="entry name" value="ATP-NAD_kinase_N"/>
</dbReference>
<keyword evidence="2 6" id="KW-0418">Kinase</keyword>
<dbReference type="eggNOG" id="COG0061">
    <property type="taxonomic scope" value="Bacteria"/>
</dbReference>
<dbReference type="EC" id="2.7.1.23" evidence="6"/>
<comment type="subcellular location">
    <subcellularLocation>
        <location evidence="6">Cytoplasm</location>
    </subcellularLocation>
</comment>
<reference evidence="7 8" key="1">
    <citation type="submission" date="2012-01" db="EMBL/GenBank/DDBJ databases">
        <title>The Genome Sequence of Scardovia inopinata F0304.</title>
        <authorList>
            <consortium name="The Broad Institute Genome Sequencing Platform"/>
            <person name="Ward D."/>
            <person name="Earl A."/>
            <person name="Feldgarden M."/>
            <person name="Gevers D."/>
            <person name="Young S."/>
            <person name="Zeng Q."/>
            <person name="Koehrsen M."/>
            <person name="Alvarado L."/>
            <person name="Berlin A.M."/>
            <person name="Borenstein D."/>
            <person name="Chapman S.B."/>
            <person name="Chen Z."/>
            <person name="Engels R."/>
            <person name="Freedman E."/>
            <person name="Gellesch M."/>
            <person name="Goldberg J."/>
            <person name="Griggs A."/>
            <person name="Gujja S."/>
            <person name="Heilman E.R."/>
            <person name="Heiman D.I."/>
            <person name="Hepburn T.A."/>
            <person name="Howarth C."/>
            <person name="Jen D."/>
            <person name="Larson L."/>
            <person name="Mehta T."/>
            <person name="Park D."/>
            <person name="Pearson M."/>
            <person name="Richards J."/>
            <person name="Roberts A."/>
            <person name="Saif S."/>
            <person name="Shea T.D."/>
            <person name="Shenoy N."/>
            <person name="Sisk P."/>
            <person name="Stolte C."/>
            <person name="Sykes S.N."/>
            <person name="Walk T."/>
            <person name="White J."/>
            <person name="Yandava C."/>
            <person name="Izard J."/>
            <person name="Baranova O.V."/>
            <person name="Blanton J.M."/>
            <person name="Tanner A.C."/>
            <person name="Dewhirst F."/>
            <person name="Haas B."/>
            <person name="Nusbaum C."/>
            <person name="Birren B."/>
        </authorList>
    </citation>
    <scope>NUCLEOTIDE SEQUENCE [LARGE SCALE GENOMIC DNA]</scope>
    <source>
        <strain evidence="7 8">F0304</strain>
    </source>
</reference>
<sequence length="349" mass="37857">MTARIAYIVTHKRFAASSPIVNQVSGLLESYGFTVSTIEHDDSRQFGRDAHPINKSAEIVVVLGGDGTILRAAELVKGTQVPIIGINLGHVGFLAEFESFEIGNAIEKIAHKEYTIEKRMIADVELFLPGDRQPIQDWALNDTVVYHGPGSPMVQVGISVDDVAVSSFGCDGVIASTPTGSTAYAFSAGGPIIWPGVRALELVPIAAHALFTRPLIIGAESNFGIQVLESRDDDAVITCDGRREHTVPTGSHITIRQSADSLLLARLSDALFTDRLVTKFNLPVVGWHEQAEQRLHTDGNQVGQAEPAASSFVHFPHYLSAKNNSQAIAEGLSEMEQYRKYNDLRADED</sequence>
<accession>W5IHM8</accession>
<dbReference type="AlphaFoldDB" id="W5IHM8"/>
<dbReference type="PANTHER" id="PTHR20275:SF0">
    <property type="entry name" value="NAD KINASE"/>
    <property type="match status" value="1"/>
</dbReference>
<comment type="catalytic activity">
    <reaction evidence="5 6">
        <text>NAD(+) + ATP = ADP + NADP(+) + H(+)</text>
        <dbReference type="Rhea" id="RHEA:18629"/>
        <dbReference type="ChEBI" id="CHEBI:15378"/>
        <dbReference type="ChEBI" id="CHEBI:30616"/>
        <dbReference type="ChEBI" id="CHEBI:57540"/>
        <dbReference type="ChEBI" id="CHEBI:58349"/>
        <dbReference type="ChEBI" id="CHEBI:456216"/>
        <dbReference type="EC" id="2.7.1.23"/>
    </reaction>
</comment>
<keyword evidence="8" id="KW-1185">Reference proteome</keyword>
<dbReference type="Gene3D" id="2.60.200.30">
    <property type="entry name" value="Probable inorganic polyphosphate/atp-NAD kinase, domain 2"/>
    <property type="match status" value="1"/>
</dbReference>
<keyword evidence="1 6" id="KW-0808">Transferase</keyword>
<evidence type="ECO:0000256" key="6">
    <source>
        <dbReference type="HAMAP-Rule" id="MF_00361"/>
    </source>
</evidence>
<gene>
    <name evidence="6" type="primary">nadK</name>
    <name evidence="7" type="ORF">HMPREF9020_01429</name>
</gene>